<dbReference type="AlphaFoldDB" id="A0A835XU10"/>
<feature type="compositionally biased region" description="Polar residues" evidence="1">
    <location>
        <begin position="146"/>
        <end position="157"/>
    </location>
</feature>
<evidence type="ECO:0000313" key="2">
    <source>
        <dbReference type="EMBL" id="KAG2490111.1"/>
    </source>
</evidence>
<reference evidence="2" key="1">
    <citation type="journal article" date="2020" name="bioRxiv">
        <title>Comparative genomics of Chlamydomonas.</title>
        <authorList>
            <person name="Craig R.J."/>
            <person name="Hasan A.R."/>
            <person name="Ness R.W."/>
            <person name="Keightley P.D."/>
        </authorList>
    </citation>
    <scope>NUCLEOTIDE SEQUENCE</scope>
    <source>
        <strain evidence="2">CCAP 11/70</strain>
    </source>
</reference>
<name>A0A835XU10_9CHLO</name>
<accession>A0A835XU10</accession>
<evidence type="ECO:0000256" key="1">
    <source>
        <dbReference type="SAM" id="MobiDB-lite"/>
    </source>
</evidence>
<feature type="region of interest" description="Disordered" evidence="1">
    <location>
        <begin position="170"/>
        <end position="217"/>
    </location>
</feature>
<feature type="region of interest" description="Disordered" evidence="1">
    <location>
        <begin position="109"/>
        <end position="157"/>
    </location>
</feature>
<feature type="compositionally biased region" description="Basic and acidic residues" evidence="1">
    <location>
        <begin position="560"/>
        <end position="569"/>
    </location>
</feature>
<sequence>MAQQQGQPPATFHALKPATWGQLRLIPDALRSKLAGPKGQGIAPGGKENAPQQLAPQAPPKLQDLSHLKAAGPRRQVSQRYALQPNLNVARPLASSLVAIHGHGASGLVAPGSITPTQHRTQSASHQQQRPSTPSSPTLRGRQPFGVQSSNVLLNPNFVPTSIPTRLPTPVRINSHSLPGTSASAGSPALLLPKPPSPSRSLSQGGDPANSGSSACTVFSLPAPPPLLGGPVRPLAPRAAAAMPWAAGASQAAAKQPTIGAAAAAARAAAPSSSTSILASLQVIAPPPAFSAPSPNTTPTAFFEPSTTPTSAPTVDPAIQAALQKALAAAVARKPEGLVVDNFEQLFDSMMHPRHAGKLDGPLPDELPDDLRYSDAWLKHCRDWNVKHKTSASSPYVPPPYVPPDGAAASAAAPATPGGVAGAGTPNAGAAVSGTWSLDEPQLSEACQRALDIAHRGLRSVLTPASSTRSASILAAPPGTALAQAASAPLDASTLSEARVLDFGAVPVWKAAAVQGQEGLLEDTAESRPAPSAAEVEKDVASRAAAAALASRLEGLARERDQDCARRAPVEAQPTSASASTSASPLVAPQASAEAASCSTPDRAAAARVVAVVDGHETPVVPTAAEATISDLLSPTPTRTHNGSTGTSPGAASTVAASAAATPIGGGGSRSRTAATTPATAAKGDATVASSPGCEASGSLASIEALLAAAASSSAAMDRTLATAVSESPSTVAAAAAEAEWNPTFPAVAPVARAREYVASPVTLMHGAPRDLPTPNPGFLATAGSAKAGAGAGTASLVAAIAAVAAPQHAGTAVRDPAGPSTSTAPPPLDPLKEIVLGIEKLSSLKHQILAEDKEVDVAGITNVVHLKLAVEQLLKRTTSAVQAVVAAAEAPPAPQPAAAAPPQQASTPAKLSRSASIGAFFRNMFSPKNSASKAAAAQAPPSPSITTASSASAAGRAFGNNAASILNSANGASAAVQAPASPAVTRASSSVAGAMPARPASASAVPRRPASPCLADKERYAALHQRAAARLAQAATEPASILAAAAPQPQAPAPAPGARGDLWQRYEQRVSLHRQQLDATRSQLDEAVRKLHEMQTEFDELLLCLGMESAKNKALCDAMRAAGLDPEPILAAIEDQWMAGQGEE</sequence>
<dbReference type="Proteomes" id="UP000612055">
    <property type="component" value="Unassembled WGS sequence"/>
</dbReference>
<dbReference type="OrthoDB" id="542512at2759"/>
<gene>
    <name evidence="2" type="ORF">HYH03_011417</name>
</gene>
<feature type="compositionally biased region" description="Low complexity" evidence="1">
    <location>
        <begin position="575"/>
        <end position="584"/>
    </location>
</feature>
<comment type="caution">
    <text evidence="2">The sequence shown here is derived from an EMBL/GenBank/DDBJ whole genome shotgun (WGS) entry which is preliminary data.</text>
</comment>
<protein>
    <submittedName>
        <fullName evidence="2">Uncharacterized protein</fullName>
    </submittedName>
</protein>
<keyword evidence="3" id="KW-1185">Reference proteome</keyword>
<feature type="compositionally biased region" description="Low complexity" evidence="1">
    <location>
        <begin position="893"/>
        <end position="906"/>
    </location>
</feature>
<proteinExistence type="predicted"/>
<feature type="compositionally biased region" description="Low complexity" evidence="1">
    <location>
        <begin position="643"/>
        <end position="663"/>
    </location>
</feature>
<organism evidence="2 3">
    <name type="scientific">Edaphochlamys debaryana</name>
    <dbReference type="NCBI Taxonomy" id="47281"/>
    <lineage>
        <taxon>Eukaryota</taxon>
        <taxon>Viridiplantae</taxon>
        <taxon>Chlorophyta</taxon>
        <taxon>core chlorophytes</taxon>
        <taxon>Chlorophyceae</taxon>
        <taxon>CS clade</taxon>
        <taxon>Chlamydomonadales</taxon>
        <taxon>Chlamydomonadales incertae sedis</taxon>
        <taxon>Edaphochlamys</taxon>
    </lineage>
</organism>
<feature type="compositionally biased region" description="Polar residues" evidence="1">
    <location>
        <begin position="114"/>
        <end position="138"/>
    </location>
</feature>
<evidence type="ECO:0000313" key="3">
    <source>
        <dbReference type="Proteomes" id="UP000612055"/>
    </source>
</evidence>
<feature type="region of interest" description="Disordered" evidence="1">
    <location>
        <begin position="625"/>
        <end position="691"/>
    </location>
</feature>
<feature type="region of interest" description="Disordered" evidence="1">
    <location>
        <begin position="560"/>
        <end position="588"/>
    </location>
</feature>
<feature type="compositionally biased region" description="Low complexity" evidence="1">
    <location>
        <begin position="50"/>
        <end position="60"/>
    </location>
</feature>
<feature type="region of interest" description="Disordered" evidence="1">
    <location>
        <begin position="893"/>
        <end position="912"/>
    </location>
</feature>
<feature type="compositionally biased region" description="Low complexity" evidence="1">
    <location>
        <begin position="177"/>
        <end position="192"/>
    </location>
</feature>
<feature type="compositionally biased region" description="Low complexity" evidence="1">
    <location>
        <begin position="673"/>
        <end position="687"/>
    </location>
</feature>
<feature type="region of interest" description="Disordered" evidence="1">
    <location>
        <begin position="34"/>
        <end position="60"/>
    </location>
</feature>
<dbReference type="EMBL" id="JAEHOE010000065">
    <property type="protein sequence ID" value="KAG2490111.1"/>
    <property type="molecule type" value="Genomic_DNA"/>
</dbReference>
<feature type="compositionally biased region" description="Polar residues" evidence="1">
    <location>
        <begin position="631"/>
        <end position="642"/>
    </location>
</feature>